<keyword evidence="7" id="KW-0479">Metal-binding</keyword>
<feature type="chain" id="PRO_5046615293" evidence="22">
    <location>
        <begin position="20"/>
        <end position="1046"/>
    </location>
</feature>
<evidence type="ECO:0000256" key="6">
    <source>
        <dbReference type="ARBA" id="ARBA00022692"/>
    </source>
</evidence>
<evidence type="ECO:0000256" key="11">
    <source>
        <dbReference type="ARBA" id="ARBA00022837"/>
    </source>
</evidence>
<dbReference type="InterPro" id="IPR050633">
    <property type="entry name" value="Neuropilin_MCO_CoagFactor"/>
</dbReference>
<dbReference type="InterPro" id="IPR022579">
    <property type="entry name" value="Neuropilin_C"/>
</dbReference>
<dbReference type="SUPFAM" id="SSF49785">
    <property type="entry name" value="Galactose-binding domain-like"/>
    <property type="match status" value="2"/>
</dbReference>
<evidence type="ECO:0000259" key="25">
    <source>
        <dbReference type="PROSITE" id="PS50060"/>
    </source>
</evidence>
<dbReference type="EMBL" id="JACTAM010000002">
    <property type="protein sequence ID" value="KAI2667831.1"/>
    <property type="molecule type" value="Genomic_DNA"/>
</dbReference>
<dbReference type="SMART" id="SM00042">
    <property type="entry name" value="CUB"/>
    <property type="match status" value="2"/>
</dbReference>
<feature type="domain" description="CUB" evidence="23">
    <location>
        <begin position="178"/>
        <end position="296"/>
    </location>
</feature>
<sequence>MLLCCSWTAVSFLAVAKLAEFMVNIIKRSLQKSPGDLREHQGHCVCFYHILVLSEGSLEMSVLQMPLAPDSNAISEARLGSHRGSRRGERSEITLTVSVLGYRRAREHECTQRGYDFVQVFDGVDENAESPGRFCGKIAPSPIISSGNSLLIKFTSDYESTGAGFSIRYEIHRTGTECSRNFTEPQGVIQTPGFPDKYPNNLECTFIIFAPKMAEIVLDFQSFDMEPDTTAPVGAVCRFDYLEIWDGYPTVGPHIGRYCGSRQPGRVISYTGILSLSIHTDNAITKEGFSANYSILTSSDPPQPHQDECMSPLGMESGEITEERITASSQYNPSWSPLRSRLNFPKNGWTPSEDSAREWIQILAFEGLCFCPAIVPSLKREKKRMKEKGMAAVRFWCICSLRLGWKSVDLGFLRYVTAIGTQGAISKETKKAYYVKTYRISVSSNGEDWIPVKDKTKQAVFHGNQNPTDEVRSRLPKPILTRYIRIRPLTWEQGICMRFEVYGCKISDTPCSSMLGMVSGQISDSQITAWPSPERGWLPEQARLLTGRTGWVVAHQQGLGKNQSLELDLGAQRIVTGLILQGGKYRDMNIFIKRFRVTYSTNGTDWSQILEESSNRVKVFIGNQNHDTPEVRTFDPVLMRFLRIYPERGSPEGIGLRLEVLGCDLQEPTTPLPLTTTMETTVVTVTSAPGNIPTATITPTAEESCDDDGNCLSESVTDYDTTETAVAEPFLEMEAVPAYIWFACDFGWADNPSYCGWSQDGVEGAEWHINNNSKHADHKLPNLDHTGKPHNFIYAASNTNARIEIERKTEAETDEELARKGRVARLASLPVTAPDSDLCMSFWYHFTEKHTGTLSIKQKLEQLDLKEEERDDNELLIRSVNGQMKSRWREGRVLIPSADSPYQVIIEAQVDPTDSGYISLDDIKILDEVDPEECKDPDNTEGDEDEVDEIVNCEGTDNTLWSFGRGSMLKSLDPILITIIVMSAVGVLLGAVCGVLFYCACAHTTNRNLSALENYNFELVDGNAVALFLKVETERYSQDMQEEKLA</sequence>
<reference evidence="26 27" key="1">
    <citation type="submission" date="2022-01" db="EMBL/GenBank/DDBJ databases">
        <title>A high-quality chromosome-level genome assembly of rohu carp, Labeo rohita.</title>
        <authorList>
            <person name="Arick M.A. II"/>
            <person name="Hsu C.-Y."/>
            <person name="Magbanua Z."/>
            <person name="Pechanova O."/>
            <person name="Grover C."/>
            <person name="Miller E."/>
            <person name="Thrash A."/>
            <person name="Ezzel L."/>
            <person name="Alam S."/>
            <person name="Benzie J."/>
            <person name="Hamilton M."/>
            <person name="Karsi A."/>
            <person name="Lawrence M.L."/>
            <person name="Peterson D.G."/>
        </authorList>
    </citation>
    <scope>NUCLEOTIDE SEQUENCE [LARGE SCALE GENOMIC DNA]</scope>
    <source>
        <strain evidence="27">BAU-BD-2019</strain>
        <tissue evidence="26">Blood</tissue>
    </source>
</reference>
<comment type="subcellular location">
    <subcellularLocation>
        <location evidence="1">Membrane</location>
        <topology evidence="1">Single-pass type I membrane protein</topology>
    </subcellularLocation>
</comment>
<evidence type="ECO:0000256" key="13">
    <source>
        <dbReference type="ARBA" id="ARBA00022974"/>
    </source>
</evidence>
<dbReference type="SUPFAM" id="SSF49899">
    <property type="entry name" value="Concanavalin A-like lectins/glucanases"/>
    <property type="match status" value="1"/>
</dbReference>
<evidence type="ECO:0000256" key="19">
    <source>
        <dbReference type="ARBA" id="ARBA00023207"/>
    </source>
</evidence>
<keyword evidence="13" id="KW-0654">Proteoglycan</keyword>
<organism evidence="26 27">
    <name type="scientific">Labeo rohita</name>
    <name type="common">Indian major carp</name>
    <name type="synonym">Cyprinus rohita</name>
    <dbReference type="NCBI Taxonomy" id="84645"/>
    <lineage>
        <taxon>Eukaryota</taxon>
        <taxon>Metazoa</taxon>
        <taxon>Chordata</taxon>
        <taxon>Craniata</taxon>
        <taxon>Vertebrata</taxon>
        <taxon>Euteleostomi</taxon>
        <taxon>Actinopterygii</taxon>
        <taxon>Neopterygii</taxon>
        <taxon>Teleostei</taxon>
        <taxon>Ostariophysi</taxon>
        <taxon>Cypriniformes</taxon>
        <taxon>Cyprinidae</taxon>
        <taxon>Labeoninae</taxon>
        <taxon>Labeonini</taxon>
        <taxon>Labeo</taxon>
    </lineage>
</organism>
<keyword evidence="5" id="KW-0358">Heparin-binding</keyword>
<keyword evidence="27" id="KW-1185">Reference proteome</keyword>
<evidence type="ECO:0000256" key="4">
    <source>
        <dbReference type="ARBA" id="ARBA00022657"/>
    </source>
</evidence>
<evidence type="ECO:0000256" key="20">
    <source>
        <dbReference type="PROSITE-ProRule" id="PRU00059"/>
    </source>
</evidence>
<evidence type="ECO:0000256" key="14">
    <source>
        <dbReference type="ARBA" id="ARBA00022989"/>
    </source>
</evidence>
<feature type="domain" description="CUB" evidence="23">
    <location>
        <begin position="115"/>
        <end position="172"/>
    </location>
</feature>
<name>A0ABQ8MZ11_LABRO</name>
<dbReference type="Gene3D" id="2.60.120.290">
    <property type="entry name" value="Spermadhesin, CUB domain"/>
    <property type="match status" value="2"/>
</dbReference>
<dbReference type="InterPro" id="IPR000421">
    <property type="entry name" value="FA58C"/>
</dbReference>
<evidence type="ECO:0000256" key="2">
    <source>
        <dbReference type="ARBA" id="ARBA00006078"/>
    </source>
</evidence>
<dbReference type="CDD" id="cd00057">
    <property type="entry name" value="FA58C"/>
    <property type="match status" value="2"/>
</dbReference>
<evidence type="ECO:0000313" key="27">
    <source>
        <dbReference type="Proteomes" id="UP000830375"/>
    </source>
</evidence>
<dbReference type="Pfam" id="PF00754">
    <property type="entry name" value="F5_F8_type_C"/>
    <property type="match status" value="2"/>
</dbReference>
<feature type="domain" description="F5/8 type C" evidence="24">
    <location>
        <begin position="309"/>
        <end position="504"/>
    </location>
</feature>
<evidence type="ECO:0000259" key="23">
    <source>
        <dbReference type="PROSITE" id="PS01180"/>
    </source>
</evidence>
<keyword evidence="16" id="KW-1015">Disulfide bond</keyword>
<evidence type="ECO:0000256" key="18">
    <source>
        <dbReference type="ARBA" id="ARBA00023180"/>
    </source>
</evidence>
<dbReference type="InterPro" id="IPR013320">
    <property type="entry name" value="ConA-like_dom_sf"/>
</dbReference>
<evidence type="ECO:0000259" key="24">
    <source>
        <dbReference type="PROSITE" id="PS50022"/>
    </source>
</evidence>
<dbReference type="InterPro" id="IPR014648">
    <property type="entry name" value="Neuropilin"/>
</dbReference>
<dbReference type="InterPro" id="IPR000859">
    <property type="entry name" value="CUB_dom"/>
</dbReference>
<comment type="caution">
    <text evidence="20">Lacks conserved residue(s) required for the propagation of feature annotation.</text>
</comment>
<dbReference type="PROSITE" id="PS01180">
    <property type="entry name" value="CUB"/>
    <property type="match status" value="2"/>
</dbReference>
<dbReference type="Pfam" id="PF00629">
    <property type="entry name" value="MAM"/>
    <property type="match status" value="1"/>
</dbReference>
<evidence type="ECO:0000256" key="5">
    <source>
        <dbReference type="ARBA" id="ARBA00022674"/>
    </source>
</evidence>
<keyword evidence="10" id="KW-0221">Differentiation</keyword>
<evidence type="ECO:0000256" key="17">
    <source>
        <dbReference type="ARBA" id="ARBA00023170"/>
    </source>
</evidence>
<evidence type="ECO:0000256" key="15">
    <source>
        <dbReference type="ARBA" id="ARBA00023136"/>
    </source>
</evidence>
<keyword evidence="12" id="KW-0524">Neurogenesis</keyword>
<keyword evidence="11" id="KW-0106">Calcium</keyword>
<feature type="signal peptide" evidence="22">
    <location>
        <begin position="1"/>
        <end position="19"/>
    </location>
</feature>
<dbReference type="PANTHER" id="PTHR46806">
    <property type="entry name" value="F5/8 TYPE C DOMAIN-CONTAINING PROTEIN"/>
    <property type="match status" value="1"/>
</dbReference>
<evidence type="ECO:0000256" key="7">
    <source>
        <dbReference type="ARBA" id="ARBA00022723"/>
    </source>
</evidence>
<keyword evidence="14 21" id="KW-1133">Transmembrane helix</keyword>
<evidence type="ECO:0000256" key="21">
    <source>
        <dbReference type="SAM" id="Phobius"/>
    </source>
</evidence>
<protein>
    <submittedName>
        <fullName evidence="26">Neuropilin-1a</fullName>
    </submittedName>
</protein>
<evidence type="ECO:0000256" key="16">
    <source>
        <dbReference type="ARBA" id="ARBA00023157"/>
    </source>
</evidence>
<dbReference type="PROSITE" id="PS50022">
    <property type="entry name" value="FA58C_3"/>
    <property type="match status" value="2"/>
</dbReference>
<evidence type="ECO:0000256" key="10">
    <source>
        <dbReference type="ARBA" id="ARBA00022782"/>
    </source>
</evidence>
<dbReference type="PROSITE" id="PS50060">
    <property type="entry name" value="MAM_2"/>
    <property type="match status" value="1"/>
</dbReference>
<dbReference type="InterPro" id="IPR000998">
    <property type="entry name" value="MAM_dom"/>
</dbReference>
<evidence type="ECO:0000256" key="1">
    <source>
        <dbReference type="ARBA" id="ARBA00004479"/>
    </source>
</evidence>
<dbReference type="SMART" id="SM00231">
    <property type="entry name" value="FA58C"/>
    <property type="match status" value="2"/>
</dbReference>
<keyword evidence="17" id="KW-0675">Receptor</keyword>
<accession>A0ABQ8MZ11</accession>
<dbReference type="SUPFAM" id="SSF49854">
    <property type="entry name" value="Spermadhesin, CUB domain"/>
    <property type="match status" value="2"/>
</dbReference>
<keyword evidence="9" id="KW-0677">Repeat</keyword>
<dbReference type="PROSITE" id="PS01286">
    <property type="entry name" value="FA58C_2"/>
    <property type="match status" value="2"/>
</dbReference>
<keyword evidence="4" id="KW-0037">Angiogenesis</keyword>
<dbReference type="PANTHER" id="PTHR46806:SF4">
    <property type="entry name" value="NEUROPILIN-1"/>
    <property type="match status" value="1"/>
</dbReference>
<keyword evidence="6 21" id="KW-0812">Transmembrane</keyword>
<dbReference type="PIRSF" id="PIRSF036960">
    <property type="entry name" value="Neuropilin"/>
    <property type="match status" value="1"/>
</dbReference>
<dbReference type="Proteomes" id="UP000830375">
    <property type="component" value="Unassembled WGS sequence"/>
</dbReference>
<dbReference type="Pfam" id="PF11980">
    <property type="entry name" value="DUF3481"/>
    <property type="match status" value="1"/>
</dbReference>
<feature type="domain" description="F5/8 type C" evidence="24">
    <location>
        <begin position="511"/>
        <end position="663"/>
    </location>
</feature>
<keyword evidence="19" id="KW-0357">Heparan sulfate</keyword>
<dbReference type="SMART" id="SM00137">
    <property type="entry name" value="MAM"/>
    <property type="match status" value="1"/>
</dbReference>
<dbReference type="CDD" id="cd06263">
    <property type="entry name" value="MAM"/>
    <property type="match status" value="1"/>
</dbReference>
<evidence type="ECO:0000313" key="26">
    <source>
        <dbReference type="EMBL" id="KAI2667831.1"/>
    </source>
</evidence>
<comment type="caution">
    <text evidence="26">The sequence shown here is derived from an EMBL/GenBank/DDBJ whole genome shotgun (WGS) entry which is preliminary data.</text>
</comment>
<keyword evidence="3" id="KW-0217">Developmental protein</keyword>
<feature type="transmembrane region" description="Helical" evidence="21">
    <location>
        <begin position="975"/>
        <end position="998"/>
    </location>
</feature>
<dbReference type="Gene3D" id="2.60.120.260">
    <property type="entry name" value="Galactose-binding domain-like"/>
    <property type="match status" value="2"/>
</dbReference>
<evidence type="ECO:0000256" key="8">
    <source>
        <dbReference type="ARBA" id="ARBA00022729"/>
    </source>
</evidence>
<keyword evidence="8 22" id="KW-0732">Signal</keyword>
<dbReference type="Pfam" id="PF00431">
    <property type="entry name" value="CUB"/>
    <property type="match status" value="2"/>
</dbReference>
<dbReference type="InterPro" id="IPR008979">
    <property type="entry name" value="Galactose-bd-like_sf"/>
</dbReference>
<evidence type="ECO:0000256" key="22">
    <source>
        <dbReference type="SAM" id="SignalP"/>
    </source>
</evidence>
<evidence type="ECO:0000256" key="12">
    <source>
        <dbReference type="ARBA" id="ARBA00022902"/>
    </source>
</evidence>
<evidence type="ECO:0000256" key="9">
    <source>
        <dbReference type="ARBA" id="ARBA00022737"/>
    </source>
</evidence>
<comment type="similarity">
    <text evidence="2">Belongs to the neuropilin family.</text>
</comment>
<dbReference type="CDD" id="cd00041">
    <property type="entry name" value="CUB"/>
    <property type="match status" value="2"/>
</dbReference>
<proteinExistence type="inferred from homology"/>
<keyword evidence="15 21" id="KW-0472">Membrane</keyword>
<dbReference type="Gene3D" id="2.60.120.200">
    <property type="match status" value="1"/>
</dbReference>
<dbReference type="InterPro" id="IPR035914">
    <property type="entry name" value="Sperma_CUB_dom_sf"/>
</dbReference>
<evidence type="ECO:0000256" key="3">
    <source>
        <dbReference type="ARBA" id="ARBA00022473"/>
    </source>
</evidence>
<feature type="domain" description="MAM" evidence="25">
    <location>
        <begin position="742"/>
        <end position="936"/>
    </location>
</feature>
<keyword evidence="18" id="KW-0325">Glycoprotein</keyword>
<gene>
    <name evidence="26" type="ORF">H4Q32_004419</name>
</gene>